<dbReference type="PANTHER" id="PTHR31527">
    <property type="entry name" value="RE64534P"/>
    <property type="match status" value="1"/>
</dbReference>
<protein>
    <submittedName>
        <fullName evidence="2">DUF1989 domain-containing protein</fullName>
    </submittedName>
</protein>
<dbReference type="EMBL" id="BAABKI010000020">
    <property type="protein sequence ID" value="GAA5175726.1"/>
    <property type="molecule type" value="Genomic_DNA"/>
</dbReference>
<dbReference type="RefSeq" id="WP_031382626.1">
    <property type="nucleotide sequence ID" value="NZ_BAABKI010000020.1"/>
</dbReference>
<reference evidence="3" key="1">
    <citation type="journal article" date="2019" name="Int. J. Syst. Evol. Microbiol.">
        <title>The Global Catalogue of Microorganisms (GCM) 10K type strain sequencing project: providing services to taxonomists for standard genome sequencing and annotation.</title>
        <authorList>
            <consortium name="The Broad Institute Genomics Platform"/>
            <consortium name="The Broad Institute Genome Sequencing Center for Infectious Disease"/>
            <person name="Wu L."/>
            <person name="Ma J."/>
        </authorList>
    </citation>
    <scope>NUCLEOTIDE SEQUENCE [LARGE SCALE GENOMIC DNA]</scope>
    <source>
        <strain evidence="3">JCM 18472</strain>
    </source>
</reference>
<dbReference type="Proteomes" id="UP001500074">
    <property type="component" value="Unassembled WGS sequence"/>
</dbReference>
<name>A0ABP9REK8_9GAMM</name>
<proteinExistence type="predicted"/>
<evidence type="ECO:0000313" key="2">
    <source>
        <dbReference type="EMBL" id="GAA5175726.1"/>
    </source>
</evidence>
<sequence>MAHVPAAYQATQGSPLDIDRDFYRRIADDSAGRTLVERLRVPIRDARAWRVPAGHVFRICTTDGPQVGDLNLWSLANPRERMWASRTRQLQRAHVTTFDRLWSSLPYIRPLATIVADTLDWYGVDADGGRLHDLLGTRCDPYVNRLLTGEDFDFHCHSNLTRAVLPHGLDERDVHDVLNVFQCTGLNADDEYFMKACPARPGDYLEFFAEIDLLCALSCCPGGDLSLQLWGATDEQLLATCHPLDVEVYALDPALLEGWRSPAPSAYSGGHGLRLDGPDWTARHPSIRRK</sequence>
<organism evidence="2 3">
    <name type="scientific">Modicisalibacter zincidurans</name>
    <dbReference type="NCBI Taxonomy" id="1178777"/>
    <lineage>
        <taxon>Bacteria</taxon>
        <taxon>Pseudomonadati</taxon>
        <taxon>Pseudomonadota</taxon>
        <taxon>Gammaproteobacteria</taxon>
        <taxon>Oceanospirillales</taxon>
        <taxon>Halomonadaceae</taxon>
        <taxon>Modicisalibacter</taxon>
    </lineage>
</organism>
<evidence type="ECO:0000313" key="3">
    <source>
        <dbReference type="Proteomes" id="UP001500074"/>
    </source>
</evidence>
<dbReference type="InterPro" id="IPR018959">
    <property type="entry name" value="DUF1989"/>
</dbReference>
<accession>A0ABP9REK8</accession>
<feature type="domain" description="DUF1989" evidence="1">
    <location>
        <begin position="40"/>
        <end position="214"/>
    </location>
</feature>
<dbReference type="Pfam" id="PF09347">
    <property type="entry name" value="DUF1989"/>
    <property type="match status" value="1"/>
</dbReference>
<comment type="caution">
    <text evidence="2">The sequence shown here is derived from an EMBL/GenBank/DDBJ whole genome shotgun (WGS) entry which is preliminary data.</text>
</comment>
<evidence type="ECO:0000259" key="1">
    <source>
        <dbReference type="Pfam" id="PF09347"/>
    </source>
</evidence>
<dbReference type="PANTHER" id="PTHR31527:SF0">
    <property type="entry name" value="RE64534P"/>
    <property type="match status" value="1"/>
</dbReference>
<keyword evidence="3" id="KW-1185">Reference proteome</keyword>
<gene>
    <name evidence="2" type="ORF">GCM10023342_19690</name>
</gene>